<dbReference type="EMBL" id="CP019602">
    <property type="protein sequence ID" value="ARU17031.1"/>
    <property type="molecule type" value="Genomic_DNA"/>
</dbReference>
<reference evidence="2 3" key="1">
    <citation type="submission" date="2017-01" db="EMBL/GenBank/DDBJ databases">
        <title>Complete genome sequence of esterase-producing bacterium Croceicoccus marinus E4A9.</title>
        <authorList>
            <person name="Wu Y.-H."/>
            <person name="Cheng H."/>
            <person name="Xu L."/>
            <person name="Huo Y.-Y."/>
            <person name="Wang C.-S."/>
            <person name="Xu X.-W."/>
        </authorList>
    </citation>
    <scope>NUCLEOTIDE SEQUENCE [LARGE SCALE GENOMIC DNA]</scope>
    <source>
        <strain evidence="2 3">E4A9</strain>
    </source>
</reference>
<dbReference type="Proteomes" id="UP000195807">
    <property type="component" value="Chromosome"/>
</dbReference>
<sequence>MKEAASIQPETILPFLAQRIGTVASAEMAKRKGGYVSHYGAWHGNAGDVMIAFAEHALFDNRFGKQSWLVENHQRKVTHEDVERINASARAVVVGGGGLIIPDHYRYVENTDSDWQWNISLSDLAAIRRPLLGFALGYNRMAGQADFKPFFRDHIAAVVDQSVFFGLRNGGSIARLSDYLPPHLHSRLSLQPCPTNLMSMIRPESWAATRDPQERSVTFVLFMGFQRLGLVEKSENIRRIGDLAKRLHRDGWTIHVATHTAEELAAVPMFRKAGVPFTLKMLDMMSPEGIAQYYRSKSLVIGMRGHGVMLPYGLGVPVMGIINHVKVRYFLEEVKLGDYAVDLEDPHMTDKMIERVGRFDADRPAFYRVMDREKERLWDITQRNLDTLEPYFRQG</sequence>
<dbReference type="KEGG" id="cman:A9D14_13750"/>
<feature type="domain" description="Polysaccharide pyruvyl transferase" evidence="1">
    <location>
        <begin position="45"/>
        <end position="324"/>
    </location>
</feature>
<keyword evidence="3" id="KW-1185">Reference proteome</keyword>
<dbReference type="AlphaFoldDB" id="A0A1Z1FDY6"/>
<evidence type="ECO:0000313" key="2">
    <source>
        <dbReference type="EMBL" id="ARU17031.1"/>
    </source>
</evidence>
<dbReference type="STRING" id="450378.GCA_001661675_02761"/>
<evidence type="ECO:0000313" key="3">
    <source>
        <dbReference type="Proteomes" id="UP000195807"/>
    </source>
</evidence>
<evidence type="ECO:0000259" key="1">
    <source>
        <dbReference type="Pfam" id="PF04230"/>
    </source>
</evidence>
<dbReference type="InterPro" id="IPR007345">
    <property type="entry name" value="Polysacch_pyruvyl_Trfase"/>
</dbReference>
<dbReference type="Pfam" id="PF04230">
    <property type="entry name" value="PS_pyruv_trans"/>
    <property type="match status" value="1"/>
</dbReference>
<organism evidence="2 3">
    <name type="scientific">Croceicoccus marinus</name>
    <dbReference type="NCBI Taxonomy" id="450378"/>
    <lineage>
        <taxon>Bacteria</taxon>
        <taxon>Pseudomonadati</taxon>
        <taxon>Pseudomonadota</taxon>
        <taxon>Alphaproteobacteria</taxon>
        <taxon>Sphingomonadales</taxon>
        <taxon>Erythrobacteraceae</taxon>
        <taxon>Croceicoccus</taxon>
    </lineage>
</organism>
<name>A0A1Z1FDY6_9SPHN</name>
<gene>
    <name evidence="2" type="ORF">A9D14_13750</name>
</gene>
<proteinExistence type="predicted"/>
<protein>
    <recommendedName>
        <fullName evidence="1">Polysaccharide pyruvyl transferase domain-containing protein</fullName>
    </recommendedName>
</protein>
<accession>A0A1Z1FDY6</accession>